<evidence type="ECO:0000313" key="17">
    <source>
        <dbReference type="EMBL" id="QEL18976.1"/>
    </source>
</evidence>
<proteinExistence type="inferred from homology"/>
<feature type="binding site" evidence="16">
    <location>
        <begin position="95"/>
        <end position="98"/>
    </location>
    <ligand>
        <name>substrate</name>
    </ligand>
</feature>
<dbReference type="OrthoDB" id="9804707at2"/>
<evidence type="ECO:0000256" key="2">
    <source>
        <dbReference type="ARBA" id="ARBA00001958"/>
    </source>
</evidence>
<keyword evidence="9 16" id="KW-0547">Nucleotide-binding</keyword>
<evidence type="ECO:0000313" key="18">
    <source>
        <dbReference type="Proteomes" id="UP000324974"/>
    </source>
</evidence>
<dbReference type="GO" id="GO:0005524">
    <property type="term" value="F:ATP binding"/>
    <property type="evidence" value="ECO:0007669"/>
    <property type="project" value="UniProtKB-UniRule"/>
</dbReference>
<dbReference type="GO" id="GO:0005737">
    <property type="term" value="C:cytoplasm"/>
    <property type="evidence" value="ECO:0007669"/>
    <property type="project" value="UniProtKB-SubCell"/>
</dbReference>
<keyword evidence="8 16" id="KW-0808">Transferase</keyword>
<organism evidence="17 18">
    <name type="scientific">Limnoglobus roseus</name>
    <dbReference type="NCBI Taxonomy" id="2598579"/>
    <lineage>
        <taxon>Bacteria</taxon>
        <taxon>Pseudomonadati</taxon>
        <taxon>Planctomycetota</taxon>
        <taxon>Planctomycetia</taxon>
        <taxon>Gemmatales</taxon>
        <taxon>Gemmataceae</taxon>
        <taxon>Limnoglobus</taxon>
    </lineage>
</organism>
<dbReference type="UniPathway" id="UPA00241">
    <property type="reaction ID" value="UER00352"/>
</dbReference>
<protein>
    <recommendedName>
        <fullName evidence="15 16">Type III pantothenate kinase</fullName>
        <ecNumber evidence="6 16">2.7.1.33</ecNumber>
    </recommendedName>
    <alternativeName>
        <fullName evidence="16">PanK-III</fullName>
    </alternativeName>
    <alternativeName>
        <fullName evidence="16">Pantothenic acid kinase</fullName>
    </alternativeName>
</protein>
<evidence type="ECO:0000256" key="11">
    <source>
        <dbReference type="ARBA" id="ARBA00022840"/>
    </source>
</evidence>
<comment type="pathway">
    <text evidence="4 16">Cofactor biosynthesis; coenzyme A biosynthesis; CoA from (R)-pantothenate: step 1/5.</text>
</comment>
<dbReference type="NCBIfam" id="TIGR00671">
    <property type="entry name" value="baf"/>
    <property type="match status" value="1"/>
</dbReference>
<evidence type="ECO:0000256" key="7">
    <source>
        <dbReference type="ARBA" id="ARBA00022490"/>
    </source>
</evidence>
<comment type="caution">
    <text evidence="16">Lacks conserved residue(s) required for the propagation of feature annotation.</text>
</comment>
<keyword evidence="12 16" id="KW-0630">Potassium</keyword>
<evidence type="ECO:0000256" key="10">
    <source>
        <dbReference type="ARBA" id="ARBA00022777"/>
    </source>
</evidence>
<sequence length="245" mass="26002">MTPDVVVDIGNTRIKWGWCKSGRVERISSLGADPAEWDREIGDSGSVAWAIVNVNPPKLEQFRRWIEARGDTANVLSDYRQIPIPNTVRQPGSVGLDRLCSSLAARELYGPGPLLVVQAGTAVVINYITKAGEFGGGSILPGFQLMAKSLATGTAALPEVSFDEPLTVYPGQNTTEAIRNGIHLAIAGAVNSARGMYQSVFNTSSLKVVLTGGDAALLADLIQPPLELAPLLTLEGIRLAVESLP</sequence>
<dbReference type="Gene3D" id="3.30.420.40">
    <property type="match status" value="2"/>
</dbReference>
<evidence type="ECO:0000256" key="4">
    <source>
        <dbReference type="ARBA" id="ARBA00005225"/>
    </source>
</evidence>
<dbReference type="HAMAP" id="MF_01274">
    <property type="entry name" value="Pantothen_kinase_3"/>
    <property type="match status" value="1"/>
</dbReference>
<dbReference type="SUPFAM" id="SSF53067">
    <property type="entry name" value="Actin-like ATPase domain"/>
    <property type="match status" value="2"/>
</dbReference>
<comment type="catalytic activity">
    <reaction evidence="1 16">
        <text>(R)-pantothenate + ATP = (R)-4'-phosphopantothenate + ADP + H(+)</text>
        <dbReference type="Rhea" id="RHEA:16373"/>
        <dbReference type="ChEBI" id="CHEBI:10986"/>
        <dbReference type="ChEBI" id="CHEBI:15378"/>
        <dbReference type="ChEBI" id="CHEBI:29032"/>
        <dbReference type="ChEBI" id="CHEBI:30616"/>
        <dbReference type="ChEBI" id="CHEBI:456216"/>
        <dbReference type="EC" id="2.7.1.33"/>
    </reaction>
</comment>
<dbReference type="AlphaFoldDB" id="A0A5C1ALY2"/>
<dbReference type="CDD" id="cd24015">
    <property type="entry name" value="ASKHA_NBD_PanK-III"/>
    <property type="match status" value="1"/>
</dbReference>
<comment type="cofactor">
    <cofactor evidence="2">
        <name>K(+)</name>
        <dbReference type="ChEBI" id="CHEBI:29103"/>
    </cofactor>
</comment>
<reference evidence="18" key="1">
    <citation type="submission" date="2019-08" db="EMBL/GenBank/DDBJ databases">
        <title>Limnoglobus roseus gen. nov., sp. nov., a novel freshwater planctomycete with a giant genome from the family Gemmataceae.</title>
        <authorList>
            <person name="Kulichevskaya I.S."/>
            <person name="Naumoff D.G."/>
            <person name="Miroshnikov K."/>
            <person name="Ivanova A."/>
            <person name="Philippov D.A."/>
            <person name="Hakobyan A."/>
            <person name="Rijpstra I.C."/>
            <person name="Sinninghe Damste J.S."/>
            <person name="Liesack W."/>
            <person name="Dedysh S.N."/>
        </authorList>
    </citation>
    <scope>NUCLEOTIDE SEQUENCE [LARGE SCALE GENOMIC DNA]</scope>
    <source>
        <strain evidence="18">PX52</strain>
    </source>
</reference>
<evidence type="ECO:0000256" key="9">
    <source>
        <dbReference type="ARBA" id="ARBA00022741"/>
    </source>
</evidence>
<evidence type="ECO:0000256" key="6">
    <source>
        <dbReference type="ARBA" id="ARBA00012102"/>
    </source>
</evidence>
<evidence type="ECO:0000256" key="15">
    <source>
        <dbReference type="ARBA" id="ARBA00040883"/>
    </source>
</evidence>
<feature type="binding site" evidence="16">
    <location>
        <position position="121"/>
    </location>
    <ligand>
        <name>ATP</name>
        <dbReference type="ChEBI" id="CHEBI:30616"/>
    </ligand>
</feature>
<accession>A0A5C1ALY2</accession>
<evidence type="ECO:0000256" key="14">
    <source>
        <dbReference type="ARBA" id="ARBA00038036"/>
    </source>
</evidence>
<comment type="cofactor">
    <cofactor evidence="16">
        <name>NH4(+)</name>
        <dbReference type="ChEBI" id="CHEBI:28938"/>
    </cofactor>
    <cofactor evidence="16">
        <name>K(+)</name>
        <dbReference type="ChEBI" id="CHEBI:29103"/>
    </cofactor>
    <text evidence="16">A monovalent cation. Ammonium or potassium.</text>
</comment>
<keyword evidence="11 16" id="KW-0067">ATP-binding</keyword>
<keyword evidence="7 16" id="KW-0963">Cytoplasm</keyword>
<keyword evidence="18" id="KW-1185">Reference proteome</keyword>
<dbReference type="Proteomes" id="UP000324974">
    <property type="component" value="Chromosome"/>
</dbReference>
<feature type="binding site" evidence="16">
    <location>
        <position position="174"/>
    </location>
    <ligand>
        <name>substrate</name>
    </ligand>
</feature>
<dbReference type="GO" id="GO:0004594">
    <property type="term" value="F:pantothenate kinase activity"/>
    <property type="evidence" value="ECO:0007669"/>
    <property type="project" value="UniProtKB-UniRule"/>
</dbReference>
<comment type="subcellular location">
    <subcellularLocation>
        <location evidence="3 16">Cytoplasm</location>
    </subcellularLocation>
</comment>
<comment type="function">
    <text evidence="16">Catalyzes the phosphorylation of pantothenate (Pan), the first step in CoA biosynthesis.</text>
</comment>
<dbReference type="EC" id="2.7.1.33" evidence="6 16"/>
<comment type="subunit">
    <text evidence="5 16">Homodimer.</text>
</comment>
<dbReference type="GO" id="GO:0015937">
    <property type="term" value="P:coenzyme A biosynthetic process"/>
    <property type="evidence" value="ECO:0007669"/>
    <property type="project" value="UniProtKB-UniRule"/>
</dbReference>
<gene>
    <name evidence="16" type="primary">coaX</name>
    <name evidence="17" type="ORF">PX52LOC_06026</name>
</gene>
<dbReference type="PANTHER" id="PTHR34265">
    <property type="entry name" value="TYPE III PANTOTHENATE KINASE"/>
    <property type="match status" value="1"/>
</dbReference>
<feature type="active site" description="Proton acceptor" evidence="16">
    <location>
        <position position="97"/>
    </location>
</feature>
<dbReference type="InterPro" id="IPR004619">
    <property type="entry name" value="Type_III_PanK"/>
</dbReference>
<keyword evidence="13 16" id="KW-0173">Coenzyme A biosynthesis</keyword>
<dbReference type="EMBL" id="CP042425">
    <property type="protein sequence ID" value="QEL18976.1"/>
    <property type="molecule type" value="Genomic_DNA"/>
</dbReference>
<evidence type="ECO:0000256" key="13">
    <source>
        <dbReference type="ARBA" id="ARBA00022993"/>
    </source>
</evidence>
<comment type="similarity">
    <text evidence="14 16">Belongs to the type III pantothenate kinase family.</text>
</comment>
<evidence type="ECO:0000256" key="16">
    <source>
        <dbReference type="HAMAP-Rule" id="MF_01274"/>
    </source>
</evidence>
<evidence type="ECO:0000256" key="5">
    <source>
        <dbReference type="ARBA" id="ARBA00011738"/>
    </source>
</evidence>
<dbReference type="InterPro" id="IPR043129">
    <property type="entry name" value="ATPase_NBD"/>
</dbReference>
<evidence type="ECO:0000256" key="1">
    <source>
        <dbReference type="ARBA" id="ARBA00001206"/>
    </source>
</evidence>
<evidence type="ECO:0000256" key="12">
    <source>
        <dbReference type="ARBA" id="ARBA00022958"/>
    </source>
</evidence>
<dbReference type="KEGG" id="lrs:PX52LOC_06026"/>
<feature type="binding site" evidence="16">
    <location>
        <begin position="8"/>
        <end position="15"/>
    </location>
    <ligand>
        <name>ATP</name>
        <dbReference type="ChEBI" id="CHEBI:30616"/>
    </ligand>
</feature>
<evidence type="ECO:0000256" key="8">
    <source>
        <dbReference type="ARBA" id="ARBA00022679"/>
    </source>
</evidence>
<evidence type="ECO:0000256" key="3">
    <source>
        <dbReference type="ARBA" id="ARBA00004496"/>
    </source>
</evidence>
<dbReference type="Pfam" id="PF03309">
    <property type="entry name" value="Pan_kinase"/>
    <property type="match status" value="1"/>
</dbReference>
<name>A0A5C1ALY2_9BACT</name>
<keyword evidence="10 16" id="KW-0418">Kinase</keyword>
<dbReference type="PANTHER" id="PTHR34265:SF1">
    <property type="entry name" value="TYPE III PANTOTHENATE KINASE"/>
    <property type="match status" value="1"/>
</dbReference>
<dbReference type="RefSeq" id="WP_149113421.1">
    <property type="nucleotide sequence ID" value="NZ_CP042425.1"/>
</dbReference>